<feature type="compositionally biased region" description="Low complexity" evidence="1">
    <location>
        <begin position="256"/>
        <end position="284"/>
    </location>
</feature>
<dbReference type="EMBL" id="JACMHY010000021">
    <property type="protein sequence ID" value="MBC2869691.1"/>
    <property type="molecule type" value="Genomic_DNA"/>
</dbReference>
<keyword evidence="5" id="KW-1185">Reference proteome</keyword>
<gene>
    <name evidence="4" type="ORF">H1R13_33505</name>
</gene>
<evidence type="ECO:0000256" key="1">
    <source>
        <dbReference type="SAM" id="MobiDB-lite"/>
    </source>
</evidence>
<feature type="transmembrane region" description="Helical" evidence="2">
    <location>
        <begin position="12"/>
        <end position="35"/>
    </location>
</feature>
<dbReference type="InterPro" id="IPR012347">
    <property type="entry name" value="Ferritin-like"/>
</dbReference>
<dbReference type="RefSeq" id="WP_185948412.1">
    <property type="nucleotide sequence ID" value="NZ_JACMHY010000021.1"/>
</dbReference>
<dbReference type="PANTHER" id="PTHR38593:SF1">
    <property type="entry name" value="BLR2558 PROTEIN"/>
    <property type="match status" value="1"/>
</dbReference>
<comment type="caution">
    <text evidence="4">The sequence shown here is derived from an EMBL/GenBank/DDBJ whole genome shotgun (WGS) entry which is preliminary data.</text>
</comment>
<feature type="compositionally biased region" description="Pro residues" evidence="1">
    <location>
        <begin position="285"/>
        <end position="297"/>
    </location>
</feature>
<evidence type="ECO:0000256" key="2">
    <source>
        <dbReference type="SAM" id="Phobius"/>
    </source>
</evidence>
<dbReference type="Gene3D" id="1.20.1260.10">
    <property type="match status" value="1"/>
</dbReference>
<feature type="compositionally biased region" description="Polar residues" evidence="1">
    <location>
        <begin position="300"/>
        <end position="313"/>
    </location>
</feature>
<protein>
    <submittedName>
        <fullName evidence="4">DUF4142 domain-containing protein</fullName>
    </submittedName>
</protein>
<evidence type="ECO:0000259" key="3">
    <source>
        <dbReference type="Pfam" id="PF13628"/>
    </source>
</evidence>
<keyword evidence="2" id="KW-0472">Membrane</keyword>
<keyword evidence="2" id="KW-0812">Transmembrane</keyword>
<accession>A0A7X1I7D0</accession>
<evidence type="ECO:0000313" key="4">
    <source>
        <dbReference type="EMBL" id="MBC2869691.1"/>
    </source>
</evidence>
<reference evidence="4 5" key="1">
    <citation type="submission" date="2020-08" db="EMBL/GenBank/DDBJ databases">
        <title>Whole-Genome Sequence of French Clinical Streptomyces mexicanus Strain Q0842.</title>
        <authorList>
            <person name="Boxberger M."/>
            <person name="La Scola B."/>
        </authorList>
    </citation>
    <scope>NUCLEOTIDE SEQUENCE [LARGE SCALE GENOMIC DNA]</scope>
    <source>
        <strain evidence="4 5">Marseille-Q0842</strain>
    </source>
</reference>
<dbReference type="Pfam" id="PF13628">
    <property type="entry name" value="DUF4142"/>
    <property type="match status" value="1"/>
</dbReference>
<feature type="compositionally biased region" description="Low complexity" evidence="1">
    <location>
        <begin position="213"/>
        <end position="248"/>
    </location>
</feature>
<name>A0A7X1I7D0_9ACTN</name>
<feature type="region of interest" description="Disordered" evidence="1">
    <location>
        <begin position="213"/>
        <end position="313"/>
    </location>
</feature>
<dbReference type="InterPro" id="IPR025419">
    <property type="entry name" value="DUF4142"/>
</dbReference>
<feature type="domain" description="DUF4142" evidence="3">
    <location>
        <begin position="64"/>
        <end position="197"/>
    </location>
</feature>
<dbReference type="PANTHER" id="PTHR38593">
    <property type="entry name" value="BLR2558 PROTEIN"/>
    <property type="match status" value="1"/>
</dbReference>
<organism evidence="4 5">
    <name type="scientific">Streptomyces mexicanus</name>
    <dbReference type="NCBI Taxonomy" id="178566"/>
    <lineage>
        <taxon>Bacteria</taxon>
        <taxon>Bacillati</taxon>
        <taxon>Actinomycetota</taxon>
        <taxon>Actinomycetes</taxon>
        <taxon>Kitasatosporales</taxon>
        <taxon>Streptomycetaceae</taxon>
        <taxon>Streptomyces</taxon>
    </lineage>
</organism>
<sequence>MRPRPPVNGRGLLSGTGVIIAVLAGTVAALLVPLWSYAHRPAPKVNLLTAHTVAAPYGPLSELDRGFVTQLRLAGLWELPAGQQAERKGTTDAVRTAGQRLVQGHTALDQRVRAVAGTLGLPLPNEPGARQKQWLAGLDAAHGADYDRRFATTLRTACGRLLPLIAEVRASTQNALVRGLADDAEPTVLGHIEALEATGLVDFAALARDLAASGGPTAPGSSPGDPSATAVPGVGPGEVVPLGPSGAPTAPPEAPTVPSGPSSGTSASPAARSGSPSDPSGSPTYPLPPAASGPPPGTAENGTSPTGDTRSGM</sequence>
<dbReference type="AlphaFoldDB" id="A0A7X1I7D0"/>
<proteinExistence type="predicted"/>
<evidence type="ECO:0000313" key="5">
    <source>
        <dbReference type="Proteomes" id="UP000517694"/>
    </source>
</evidence>
<dbReference type="Proteomes" id="UP000517694">
    <property type="component" value="Unassembled WGS sequence"/>
</dbReference>
<keyword evidence="2" id="KW-1133">Transmembrane helix</keyword>